<keyword evidence="2" id="KW-0175">Coiled coil</keyword>
<dbReference type="EMBL" id="JYBP01000003">
    <property type="protein sequence ID" value="KJE26821.1"/>
    <property type="molecule type" value="Genomic_DNA"/>
</dbReference>
<evidence type="ECO:0000256" key="2">
    <source>
        <dbReference type="SAM" id="Coils"/>
    </source>
</evidence>
<name>A0A0D8BRQ4_GEOKU</name>
<evidence type="ECO:0000256" key="3">
    <source>
        <dbReference type="SAM" id="Phobius"/>
    </source>
</evidence>
<dbReference type="PANTHER" id="PTHR37313">
    <property type="entry name" value="UPF0749 PROTEIN RV1825"/>
    <property type="match status" value="1"/>
</dbReference>
<dbReference type="Pfam" id="PF05949">
    <property type="entry name" value="DUF881"/>
    <property type="match status" value="1"/>
</dbReference>
<proteinExistence type="inferred from homology"/>
<keyword evidence="3" id="KW-0472">Membrane</keyword>
<gene>
    <name evidence="4" type="ORF">LG52_2004</name>
</gene>
<dbReference type="Proteomes" id="UP000032522">
    <property type="component" value="Unassembled WGS sequence"/>
</dbReference>
<accession>A0A0D8BRQ4</accession>
<dbReference type="Gene3D" id="3.30.70.1880">
    <property type="entry name" value="Protein of unknown function DUF881"/>
    <property type="match status" value="1"/>
</dbReference>
<organism evidence="4 5">
    <name type="scientific">Geobacillus kaustophilus</name>
    <dbReference type="NCBI Taxonomy" id="1462"/>
    <lineage>
        <taxon>Bacteria</taxon>
        <taxon>Bacillati</taxon>
        <taxon>Bacillota</taxon>
        <taxon>Bacilli</taxon>
        <taxon>Bacillales</taxon>
        <taxon>Anoxybacillaceae</taxon>
        <taxon>Geobacillus</taxon>
        <taxon>Geobacillus thermoleovorans group</taxon>
    </lineage>
</organism>
<dbReference type="AlphaFoldDB" id="A0A0D8BRQ4"/>
<keyword evidence="3" id="KW-1133">Transmembrane helix</keyword>
<keyword evidence="3" id="KW-0812">Transmembrane</keyword>
<evidence type="ECO:0000313" key="4">
    <source>
        <dbReference type="EMBL" id="KJE26821.1"/>
    </source>
</evidence>
<feature type="coiled-coil region" evidence="2">
    <location>
        <begin position="45"/>
        <end position="72"/>
    </location>
</feature>
<sequence length="238" mass="26269">MERKHRFYFAGVAVIFGVMLAVGLRTTLHPEGRDTRDIWELRADLTKEQKLEQRLLEELESYEETLRRYRQEHEAGGATELEATVAKLREEAGLTEVRGSGLVLTIAPLSAAGYVGPAVATVSPELLQRLVNELNKYGAKEIAIDGERLTNRTAIRDVNGATKVGSRSVRLPVEVRAIADDADKLYSGLAVSPIRDDFAVENLELSISKPQPLVVISPAASRPDVKYMETENGGKEEK</sequence>
<evidence type="ECO:0008006" key="6">
    <source>
        <dbReference type="Google" id="ProtNLM"/>
    </source>
</evidence>
<comment type="similarity">
    <text evidence="1">Belongs to the UPF0749 family.</text>
</comment>
<evidence type="ECO:0000256" key="1">
    <source>
        <dbReference type="ARBA" id="ARBA00009108"/>
    </source>
</evidence>
<dbReference type="InterPro" id="IPR010273">
    <property type="entry name" value="DUF881"/>
</dbReference>
<reference evidence="4 5" key="1">
    <citation type="submission" date="2015-01" db="EMBL/GenBank/DDBJ databases">
        <authorList>
            <person name="Filippidou S."/>
            <person name="Jeanneret N."/>
            <person name="Russel-Delif L."/>
            <person name="Junier T."/>
            <person name="Wunderlin T."/>
            <person name="Molina V."/>
            <person name="Johnson S.L."/>
            <person name="Davenport K.W."/>
            <person name="Chain P.S."/>
            <person name="Dorador C."/>
            <person name="Junier P."/>
        </authorList>
    </citation>
    <scope>NUCLEOTIDE SEQUENCE [LARGE SCALE GENOMIC DNA]</scope>
    <source>
        <strain evidence="4 5">Et7/4</strain>
    </source>
</reference>
<protein>
    <recommendedName>
        <fullName evidence="6">DUF881 domain-containing protein</fullName>
    </recommendedName>
</protein>
<feature type="transmembrane region" description="Helical" evidence="3">
    <location>
        <begin position="7"/>
        <end position="24"/>
    </location>
</feature>
<dbReference type="PATRIC" id="fig|1462.6.peg.2251"/>
<evidence type="ECO:0000313" key="5">
    <source>
        <dbReference type="Proteomes" id="UP000032522"/>
    </source>
</evidence>
<dbReference type="OrthoDB" id="2439649at2"/>
<dbReference type="RefSeq" id="WP_044731808.1">
    <property type="nucleotide sequence ID" value="NZ_JYBP01000003.1"/>
</dbReference>
<dbReference type="PANTHER" id="PTHR37313:SF2">
    <property type="entry name" value="UPF0749 PROTEIN YLXX"/>
    <property type="match status" value="1"/>
</dbReference>
<comment type="caution">
    <text evidence="4">The sequence shown here is derived from an EMBL/GenBank/DDBJ whole genome shotgun (WGS) entry which is preliminary data.</text>
</comment>